<feature type="compositionally biased region" description="Polar residues" evidence="1">
    <location>
        <begin position="52"/>
        <end position="69"/>
    </location>
</feature>
<gene>
    <name evidence="2" type="ORF">D9757_013512</name>
</gene>
<name>A0A8H5CPE0_9AGAR</name>
<feature type="region of interest" description="Disordered" evidence="1">
    <location>
        <begin position="44"/>
        <end position="139"/>
    </location>
</feature>
<comment type="caution">
    <text evidence="2">The sequence shown here is derived from an EMBL/GenBank/DDBJ whole genome shotgun (WGS) entry which is preliminary data.</text>
</comment>
<sequence>MPSSWQSYSPGSHISLPPISHLLNDIDEATSRYSTSSSLPIIKHGHRKVLSSRPSEARATSDSQGSDTRSLGALLHSNSKSLHQGYSSQTSCRYGDHTPVSAEYNKHNNVNSHGPSSGHREIFGENDSRSRNLPSSLPSESFPRTIVPGQHQIPSSAASASDGRGRRYNLVALERVPGHTGEDAKLNYTCNYCRKGFLRPSALKSSLEAIQSFHRDADGGDALLMWLPWSGREVVCLVFIRATCWLHGILTMILSLLWQTHTITHTGDQEADCLKRFGVRSNMLRHVRRMHQNLLQVSGEQLSPDEWETSKETHPWTLIATPITTN</sequence>
<protein>
    <submittedName>
        <fullName evidence="2">Uncharacterized protein</fullName>
    </submittedName>
</protein>
<dbReference type="AlphaFoldDB" id="A0A8H5CPE0"/>
<reference evidence="2 3" key="1">
    <citation type="journal article" date="2020" name="ISME J.">
        <title>Uncovering the hidden diversity of litter-decomposition mechanisms in mushroom-forming fungi.</title>
        <authorList>
            <person name="Floudas D."/>
            <person name="Bentzer J."/>
            <person name="Ahren D."/>
            <person name="Johansson T."/>
            <person name="Persson P."/>
            <person name="Tunlid A."/>
        </authorList>
    </citation>
    <scope>NUCLEOTIDE SEQUENCE [LARGE SCALE GENOMIC DNA]</scope>
    <source>
        <strain evidence="2 3">CBS 406.79</strain>
    </source>
</reference>
<dbReference type="Proteomes" id="UP000518752">
    <property type="component" value="Unassembled WGS sequence"/>
</dbReference>
<proteinExistence type="predicted"/>
<dbReference type="OrthoDB" id="6077919at2759"/>
<keyword evidence="3" id="KW-1185">Reference proteome</keyword>
<dbReference type="EMBL" id="JAACJN010000376">
    <property type="protein sequence ID" value="KAF5345499.1"/>
    <property type="molecule type" value="Genomic_DNA"/>
</dbReference>
<feature type="compositionally biased region" description="Basic and acidic residues" evidence="1">
    <location>
        <begin position="118"/>
        <end position="130"/>
    </location>
</feature>
<evidence type="ECO:0000313" key="2">
    <source>
        <dbReference type="EMBL" id="KAF5345499.1"/>
    </source>
</evidence>
<feature type="compositionally biased region" description="Polar residues" evidence="1">
    <location>
        <begin position="76"/>
        <end position="92"/>
    </location>
</feature>
<evidence type="ECO:0000256" key="1">
    <source>
        <dbReference type="SAM" id="MobiDB-lite"/>
    </source>
</evidence>
<accession>A0A8H5CPE0</accession>
<evidence type="ECO:0000313" key="3">
    <source>
        <dbReference type="Proteomes" id="UP000518752"/>
    </source>
</evidence>
<organism evidence="2 3">
    <name type="scientific">Collybiopsis confluens</name>
    <dbReference type="NCBI Taxonomy" id="2823264"/>
    <lineage>
        <taxon>Eukaryota</taxon>
        <taxon>Fungi</taxon>
        <taxon>Dikarya</taxon>
        <taxon>Basidiomycota</taxon>
        <taxon>Agaricomycotina</taxon>
        <taxon>Agaricomycetes</taxon>
        <taxon>Agaricomycetidae</taxon>
        <taxon>Agaricales</taxon>
        <taxon>Marasmiineae</taxon>
        <taxon>Omphalotaceae</taxon>
        <taxon>Collybiopsis</taxon>
    </lineage>
</organism>